<feature type="compositionally biased region" description="Polar residues" evidence="3">
    <location>
        <begin position="261"/>
        <end position="276"/>
    </location>
</feature>
<dbReference type="InterPro" id="IPR036641">
    <property type="entry name" value="HPT_dom_sf"/>
</dbReference>
<keyword evidence="8" id="KW-1185">Reference proteome</keyword>
<evidence type="ECO:0000259" key="5">
    <source>
        <dbReference type="PROSITE" id="PS50894"/>
    </source>
</evidence>
<feature type="domain" description="HPt" evidence="5">
    <location>
        <begin position="325"/>
        <end position="421"/>
    </location>
</feature>
<feature type="region of interest" description="Disordered" evidence="3">
    <location>
        <begin position="261"/>
        <end position="306"/>
    </location>
</feature>
<evidence type="ECO:0000256" key="2">
    <source>
        <dbReference type="PROSITE-ProRule" id="PRU00110"/>
    </source>
</evidence>
<dbReference type="GO" id="GO:0000160">
    <property type="term" value="P:phosphorelay signal transduction system"/>
    <property type="evidence" value="ECO:0007669"/>
    <property type="project" value="UniProtKB-KW"/>
</dbReference>
<dbReference type="GO" id="GO:0004672">
    <property type="term" value="F:protein kinase activity"/>
    <property type="evidence" value="ECO:0007669"/>
    <property type="project" value="UniProtKB-ARBA"/>
</dbReference>
<evidence type="ECO:0000256" key="4">
    <source>
        <dbReference type="SAM" id="Phobius"/>
    </source>
</evidence>
<evidence type="ECO:0000313" key="8">
    <source>
        <dbReference type="Proteomes" id="UP000191946"/>
    </source>
</evidence>
<dbReference type="PROSITE" id="PS50894">
    <property type="entry name" value="HPT"/>
    <property type="match status" value="1"/>
</dbReference>
<evidence type="ECO:0000256" key="3">
    <source>
        <dbReference type="SAM" id="MobiDB-lite"/>
    </source>
</evidence>
<reference evidence="6" key="2">
    <citation type="submission" date="2017-09" db="EMBL/GenBank/DDBJ databases">
        <authorList>
            <person name="Ehlers B."/>
            <person name="Leendertz F.H."/>
        </authorList>
    </citation>
    <scope>NUCLEOTIDE SEQUENCE</scope>
    <source>
        <strain evidence="6">MAVP-26</strain>
    </source>
</reference>
<dbReference type="EMBL" id="LHQV01000009">
    <property type="protein sequence ID" value="OQK02095.1"/>
    <property type="molecule type" value="Genomic_DNA"/>
</dbReference>
<dbReference type="EMBL" id="CP023248">
    <property type="protein sequence ID" value="ASZ51542.1"/>
    <property type="molecule type" value="Genomic_DNA"/>
</dbReference>
<dbReference type="InterPro" id="IPR008207">
    <property type="entry name" value="Sig_transdc_His_kin_Hpt_dom"/>
</dbReference>
<feature type="transmembrane region" description="Helical" evidence="4">
    <location>
        <begin position="12"/>
        <end position="30"/>
    </location>
</feature>
<evidence type="ECO:0000256" key="1">
    <source>
        <dbReference type="ARBA" id="ARBA00023012"/>
    </source>
</evidence>
<dbReference type="Gene3D" id="1.20.120.160">
    <property type="entry name" value="HPT domain"/>
    <property type="match status" value="1"/>
</dbReference>
<name>A0A249W479_VIBPH</name>
<dbReference type="SUPFAM" id="SSF47226">
    <property type="entry name" value="Histidine-containing phosphotransfer domain, HPT domain"/>
    <property type="match status" value="1"/>
</dbReference>
<evidence type="ECO:0000313" key="7">
    <source>
        <dbReference type="EMBL" id="OQK02095.1"/>
    </source>
</evidence>
<gene>
    <name evidence="7" type="ORF">AKG60_05735</name>
    <name evidence="6" type="ORF">YA91_13655</name>
</gene>
<keyword evidence="4" id="KW-1133">Transmembrane helix</keyword>
<proteinExistence type="predicted"/>
<keyword evidence="2" id="KW-0597">Phosphoprotein</keyword>
<reference evidence="7 8" key="1">
    <citation type="submission" date="2015-08" db="EMBL/GenBank/DDBJ databases">
        <title>Draft Genome Sequences of Vibrio parahaemolyticus Strains.</title>
        <authorList>
            <person name="Gonzalez-Escalona N."/>
            <person name="DePaola A."/>
        </authorList>
    </citation>
    <scope>NUCLEOTIDE SEQUENCE [LARGE SCALE GENOMIC DNA]</scope>
    <source>
        <strain evidence="7 8">CFSAN001621</strain>
    </source>
</reference>
<dbReference type="AlphaFoldDB" id="A0A249W479"/>
<dbReference type="CDD" id="cd00088">
    <property type="entry name" value="HPT"/>
    <property type="match status" value="1"/>
</dbReference>
<organism evidence="6">
    <name type="scientific">Vibrio parahaemolyticus</name>
    <dbReference type="NCBI Taxonomy" id="670"/>
    <lineage>
        <taxon>Bacteria</taxon>
        <taxon>Pseudomonadati</taxon>
        <taxon>Pseudomonadota</taxon>
        <taxon>Gammaproteobacteria</taxon>
        <taxon>Vibrionales</taxon>
        <taxon>Vibrionaceae</taxon>
        <taxon>Vibrio</taxon>
    </lineage>
</organism>
<feature type="modified residue" description="Phosphohistidine" evidence="2">
    <location>
        <position position="364"/>
    </location>
</feature>
<dbReference type="Pfam" id="PF01627">
    <property type="entry name" value="Hpt"/>
    <property type="match status" value="1"/>
</dbReference>
<dbReference type="Proteomes" id="UP000191946">
    <property type="component" value="Unassembled WGS sequence"/>
</dbReference>
<feature type="compositionally biased region" description="Basic and acidic residues" evidence="3">
    <location>
        <begin position="277"/>
        <end position="287"/>
    </location>
</feature>
<feature type="transmembrane region" description="Helical" evidence="4">
    <location>
        <begin position="232"/>
        <end position="252"/>
    </location>
</feature>
<keyword evidence="4" id="KW-0472">Membrane</keyword>
<sequence>MHQLRAGIKRIIWFLFILWCVFSATLWFQAKQTMQTLSTLNELGSKVEEVRNFFNFELPYRVKHVDQVSLKLQLVYAVRLQLESEVSDANGPDVTQLLYSTDRFLESARAFIGSDGELVSLAEQLHTSRGAENNSQQIENMYYRLGALVLESIFSDSNTNTDTYRELDLLFIESDSLSTGERSAFQRRLAQTSSVLAANAQGSYLANQLLKPDFPNQLVSMKATLEQKLVSFIFWLIVVSGCLLAVVSWAVFSKNAVANSSSSEPAVSQTENASSSLEHENKARELASDAQANKTQELAPDSRQESLAPQEPFIDINRMLDSLSGDEGAVRMLLEVFIQDHAEDGSKLHKLLNEDIDNAQRAAHSLKGVSGSLGAMPLHYISGEIELLIKQGKEVPDNKLCQLRDVLQQTTLFAEKVLNSEKIREVLTD</sequence>
<evidence type="ECO:0000313" key="6">
    <source>
        <dbReference type="EMBL" id="ASZ51542.1"/>
    </source>
</evidence>
<keyword evidence="4" id="KW-0812">Transmembrane</keyword>
<protein>
    <submittedName>
        <fullName evidence="7">Histidine phosphotransferase</fullName>
    </submittedName>
    <submittedName>
        <fullName evidence="6">Hpt domain-containing protein</fullName>
    </submittedName>
</protein>
<keyword evidence="1" id="KW-0902">Two-component regulatory system</keyword>
<accession>A0A249W479</accession>